<gene>
    <name evidence="13" type="ORF">Ocin01_06782</name>
</gene>
<dbReference type="InterPro" id="IPR009003">
    <property type="entry name" value="Peptidase_S1_PA"/>
</dbReference>
<keyword evidence="3 10" id="KW-0645">Protease</keyword>
<evidence type="ECO:0000256" key="4">
    <source>
        <dbReference type="ARBA" id="ARBA00022729"/>
    </source>
</evidence>
<evidence type="ECO:0000313" key="13">
    <source>
        <dbReference type="EMBL" id="ODM99894.1"/>
    </source>
</evidence>
<dbReference type="AlphaFoldDB" id="A0A1D2N4B5"/>
<evidence type="ECO:0000259" key="12">
    <source>
        <dbReference type="PROSITE" id="PS50240"/>
    </source>
</evidence>
<evidence type="ECO:0000256" key="8">
    <source>
        <dbReference type="ARBA" id="ARBA00023157"/>
    </source>
</evidence>
<evidence type="ECO:0000256" key="7">
    <source>
        <dbReference type="ARBA" id="ARBA00023145"/>
    </source>
</evidence>
<dbReference type="InterPro" id="IPR033116">
    <property type="entry name" value="TRYPSIN_SER"/>
</dbReference>
<name>A0A1D2N4B5_ORCCI</name>
<dbReference type="InterPro" id="IPR043504">
    <property type="entry name" value="Peptidase_S1_PA_chymotrypsin"/>
</dbReference>
<sequence length="281" mass="31060">MNSRVPETVILILVFVGIVSGRYVQDVGKFSSSLCGKWRKGRVMGGEQTKYGEFPWITSIQSTGGQHFCAGFMISSRYVISAAHCFSKKYNLHVEYQGNNVNLDSMMVAVNRVKLSNNSDPSKIIAVNKLTLHPNYDDTLNNDIAILELQKEIELNDELNPICLPKMENEDEGSGDVTVAGWGYRHCDSVTTSNELHKITVQLWTADACKNAYKNENYVFNRKDYVCAGSDGKDISKGDSGGPLMHLNSDGRMSAIGIVSSGKFMCSDKVPGIYTKVNITF</sequence>
<evidence type="ECO:0000256" key="10">
    <source>
        <dbReference type="RuleBase" id="RU363034"/>
    </source>
</evidence>
<dbReference type="OMA" id="FRIVHAI"/>
<dbReference type="Proteomes" id="UP000094527">
    <property type="component" value="Unassembled WGS sequence"/>
</dbReference>
<dbReference type="SMART" id="SM00020">
    <property type="entry name" value="Tryp_SPc"/>
    <property type="match status" value="1"/>
</dbReference>
<comment type="subcellular location">
    <subcellularLocation>
        <location evidence="1">Secreted</location>
    </subcellularLocation>
</comment>
<dbReference type="InterPro" id="IPR051487">
    <property type="entry name" value="Ser/Thr_Proteases_Immune/Dev"/>
</dbReference>
<dbReference type="PANTHER" id="PTHR24256">
    <property type="entry name" value="TRYPTASE-RELATED"/>
    <property type="match status" value="1"/>
</dbReference>
<feature type="domain" description="Peptidase S1" evidence="12">
    <location>
        <begin position="43"/>
        <end position="281"/>
    </location>
</feature>
<dbReference type="CDD" id="cd00190">
    <property type="entry name" value="Tryp_SPc"/>
    <property type="match status" value="1"/>
</dbReference>
<keyword evidence="14" id="KW-1185">Reference proteome</keyword>
<comment type="similarity">
    <text evidence="9">Belongs to the peptidase S1 family. CLIP subfamily.</text>
</comment>
<dbReference type="PROSITE" id="PS00134">
    <property type="entry name" value="TRYPSIN_HIS"/>
    <property type="match status" value="1"/>
</dbReference>
<reference evidence="13 14" key="1">
    <citation type="journal article" date="2016" name="Genome Biol. Evol.">
        <title>Gene Family Evolution Reflects Adaptation to Soil Environmental Stressors in the Genome of the Collembolan Orchesella cincta.</title>
        <authorList>
            <person name="Faddeeva-Vakhrusheva A."/>
            <person name="Derks M.F."/>
            <person name="Anvar S.Y."/>
            <person name="Agamennone V."/>
            <person name="Suring W."/>
            <person name="Smit S."/>
            <person name="van Straalen N.M."/>
            <person name="Roelofs D."/>
        </authorList>
    </citation>
    <scope>NUCLEOTIDE SEQUENCE [LARGE SCALE GENOMIC DNA]</scope>
    <source>
        <tissue evidence="13">Mixed pool</tissue>
    </source>
</reference>
<dbReference type="GO" id="GO:0006508">
    <property type="term" value="P:proteolysis"/>
    <property type="evidence" value="ECO:0007669"/>
    <property type="project" value="UniProtKB-KW"/>
</dbReference>
<organism evidence="13 14">
    <name type="scientific">Orchesella cincta</name>
    <name type="common">Springtail</name>
    <name type="synonym">Podura cincta</name>
    <dbReference type="NCBI Taxonomy" id="48709"/>
    <lineage>
        <taxon>Eukaryota</taxon>
        <taxon>Metazoa</taxon>
        <taxon>Ecdysozoa</taxon>
        <taxon>Arthropoda</taxon>
        <taxon>Hexapoda</taxon>
        <taxon>Collembola</taxon>
        <taxon>Entomobryomorpha</taxon>
        <taxon>Entomobryoidea</taxon>
        <taxon>Orchesellidae</taxon>
        <taxon>Orchesellinae</taxon>
        <taxon>Orchesella</taxon>
    </lineage>
</organism>
<keyword evidence="7" id="KW-0865">Zymogen</keyword>
<dbReference type="STRING" id="48709.A0A1D2N4B5"/>
<dbReference type="PROSITE" id="PS50240">
    <property type="entry name" value="TRYPSIN_DOM"/>
    <property type="match status" value="1"/>
</dbReference>
<evidence type="ECO:0000256" key="3">
    <source>
        <dbReference type="ARBA" id="ARBA00022670"/>
    </source>
</evidence>
<dbReference type="GO" id="GO:0004252">
    <property type="term" value="F:serine-type endopeptidase activity"/>
    <property type="evidence" value="ECO:0007669"/>
    <property type="project" value="InterPro"/>
</dbReference>
<evidence type="ECO:0000256" key="6">
    <source>
        <dbReference type="ARBA" id="ARBA00022825"/>
    </source>
</evidence>
<evidence type="ECO:0000256" key="9">
    <source>
        <dbReference type="ARBA" id="ARBA00024195"/>
    </source>
</evidence>
<keyword evidence="8" id="KW-1015">Disulfide bond</keyword>
<dbReference type="EMBL" id="LJIJ01000248">
    <property type="protein sequence ID" value="ODM99894.1"/>
    <property type="molecule type" value="Genomic_DNA"/>
</dbReference>
<dbReference type="PRINTS" id="PR00722">
    <property type="entry name" value="CHYMOTRYPSIN"/>
</dbReference>
<evidence type="ECO:0000313" key="14">
    <source>
        <dbReference type="Proteomes" id="UP000094527"/>
    </source>
</evidence>
<protein>
    <submittedName>
        <fullName evidence="13">Serine protease 33</fullName>
    </submittedName>
</protein>
<feature type="signal peptide" evidence="11">
    <location>
        <begin position="1"/>
        <end position="21"/>
    </location>
</feature>
<dbReference type="OrthoDB" id="9981647at2759"/>
<keyword evidence="5 10" id="KW-0378">Hydrolase</keyword>
<dbReference type="GO" id="GO:0005576">
    <property type="term" value="C:extracellular region"/>
    <property type="evidence" value="ECO:0007669"/>
    <property type="project" value="UniProtKB-SubCell"/>
</dbReference>
<dbReference type="InterPro" id="IPR001254">
    <property type="entry name" value="Trypsin_dom"/>
</dbReference>
<dbReference type="InterPro" id="IPR001314">
    <property type="entry name" value="Peptidase_S1A"/>
</dbReference>
<dbReference type="SUPFAM" id="SSF50494">
    <property type="entry name" value="Trypsin-like serine proteases"/>
    <property type="match status" value="1"/>
</dbReference>
<evidence type="ECO:0000256" key="1">
    <source>
        <dbReference type="ARBA" id="ARBA00004613"/>
    </source>
</evidence>
<proteinExistence type="inferred from homology"/>
<feature type="chain" id="PRO_5008905021" evidence="11">
    <location>
        <begin position="22"/>
        <end position="281"/>
    </location>
</feature>
<evidence type="ECO:0000256" key="2">
    <source>
        <dbReference type="ARBA" id="ARBA00022525"/>
    </source>
</evidence>
<keyword evidence="2" id="KW-0964">Secreted</keyword>
<dbReference type="PROSITE" id="PS00135">
    <property type="entry name" value="TRYPSIN_SER"/>
    <property type="match status" value="1"/>
</dbReference>
<evidence type="ECO:0000256" key="11">
    <source>
        <dbReference type="SAM" id="SignalP"/>
    </source>
</evidence>
<accession>A0A1D2N4B5</accession>
<comment type="caution">
    <text evidence="13">The sequence shown here is derived from an EMBL/GenBank/DDBJ whole genome shotgun (WGS) entry which is preliminary data.</text>
</comment>
<keyword evidence="6 10" id="KW-0720">Serine protease</keyword>
<dbReference type="Pfam" id="PF00089">
    <property type="entry name" value="Trypsin"/>
    <property type="match status" value="1"/>
</dbReference>
<dbReference type="FunFam" id="2.40.10.10:FF:000146">
    <property type="entry name" value="Serine protease 53"/>
    <property type="match status" value="1"/>
</dbReference>
<dbReference type="Gene3D" id="2.40.10.10">
    <property type="entry name" value="Trypsin-like serine proteases"/>
    <property type="match status" value="1"/>
</dbReference>
<keyword evidence="4 11" id="KW-0732">Signal</keyword>
<dbReference type="InterPro" id="IPR018114">
    <property type="entry name" value="TRYPSIN_HIS"/>
</dbReference>
<evidence type="ECO:0000256" key="5">
    <source>
        <dbReference type="ARBA" id="ARBA00022801"/>
    </source>
</evidence>